<keyword evidence="1" id="KW-0732">Signal</keyword>
<sequence length="365" mass="37995">MNRSLKSIVCIAASALLAVSVFAGGKKDKTPVRPETDDLPAPAEAISETPAVPTVPEPAGSVLRVAALNGPSSIPVAYLMENVSDLGDTAVSFEIVAGADVLLPKLLKGEVDIGILPPNVAAKVFNKNNGAVVVGAVVGQGMLNLITKDAQIASLADLKGKKVTVAGQGATPEYLFRYLLERNGIAVAPDGKAAGENTVELDFSIPAAEIAAALLSGRIEYAVVPEPFATVAVSKDPSVRRAVNLQTEYAAVEAANGSLNYPMTVVVIRAAAARDQAETVRRFLESYEAAIVWTNANPAKAGVLVQKHSLGLLAPIAAKVIPNGAYVYQSAADARSELENLFTIFMSFAPEAVGGALPADDFYFR</sequence>
<evidence type="ECO:0000256" key="1">
    <source>
        <dbReference type="SAM" id="SignalP"/>
    </source>
</evidence>
<dbReference type="InterPro" id="IPR027024">
    <property type="entry name" value="UCP027386_ABC_sbc_TM0202"/>
</dbReference>
<feature type="signal peptide" evidence="1">
    <location>
        <begin position="1"/>
        <end position="23"/>
    </location>
</feature>
<name>F4LJ12_TREBD</name>
<dbReference type="Pfam" id="PF12974">
    <property type="entry name" value="Phosphonate-bd"/>
    <property type="match status" value="1"/>
</dbReference>
<dbReference type="Proteomes" id="UP000006546">
    <property type="component" value="Chromosome"/>
</dbReference>
<organism evidence="2 3">
    <name type="scientific">Treponema brennaborense (strain DSM 12168 / CIP 105900 / DD5/3)</name>
    <dbReference type="NCBI Taxonomy" id="906968"/>
    <lineage>
        <taxon>Bacteria</taxon>
        <taxon>Pseudomonadati</taxon>
        <taxon>Spirochaetota</taxon>
        <taxon>Spirochaetia</taxon>
        <taxon>Spirochaetales</taxon>
        <taxon>Treponemataceae</taxon>
        <taxon>Treponema</taxon>
    </lineage>
</organism>
<dbReference type="SUPFAM" id="SSF53850">
    <property type="entry name" value="Periplasmic binding protein-like II"/>
    <property type="match status" value="1"/>
</dbReference>
<reference evidence="3" key="1">
    <citation type="submission" date="2011-04" db="EMBL/GenBank/DDBJ databases">
        <title>The complete genome of Treponema brennaborense DSM 12168.</title>
        <authorList>
            <person name="Lucas S."/>
            <person name="Han J."/>
            <person name="Lapidus A."/>
            <person name="Bruce D."/>
            <person name="Goodwin L."/>
            <person name="Pitluck S."/>
            <person name="Peters L."/>
            <person name="Kyrpides N."/>
            <person name="Mavromatis K."/>
            <person name="Ivanova N."/>
            <person name="Mikhailova N."/>
            <person name="Pagani I."/>
            <person name="Teshima H."/>
            <person name="Detter J.C."/>
            <person name="Tapia R."/>
            <person name="Han C."/>
            <person name="Land M."/>
            <person name="Hauser L."/>
            <person name="Markowitz V."/>
            <person name="Cheng J.-F."/>
            <person name="Hugenholtz P."/>
            <person name="Woyke T."/>
            <person name="Wu D."/>
            <person name="Gronow S."/>
            <person name="Wellnitz S."/>
            <person name="Brambilla E."/>
            <person name="Klenk H.-P."/>
            <person name="Eisen J.A."/>
        </authorList>
    </citation>
    <scope>NUCLEOTIDE SEQUENCE [LARGE SCALE GENOMIC DNA]</scope>
    <source>
        <strain evidence="3">DSM 12168 / CIP 105900 / DD5/3</strain>
    </source>
</reference>
<evidence type="ECO:0000313" key="3">
    <source>
        <dbReference type="Proteomes" id="UP000006546"/>
    </source>
</evidence>
<dbReference type="EMBL" id="CP002696">
    <property type="protein sequence ID" value="AEE17321.1"/>
    <property type="molecule type" value="Genomic_DNA"/>
</dbReference>
<gene>
    <name evidence="2" type="ordered locus">Trebr_1902</name>
</gene>
<protein>
    <submittedName>
        <fullName evidence="2">NMT1/THI5 like domain protein</fullName>
    </submittedName>
</protein>
<dbReference type="Gene3D" id="3.40.190.10">
    <property type="entry name" value="Periplasmic binding protein-like II"/>
    <property type="match status" value="2"/>
</dbReference>
<keyword evidence="3" id="KW-1185">Reference proteome</keyword>
<dbReference type="PANTHER" id="PTHR30024">
    <property type="entry name" value="ALIPHATIC SULFONATES-BINDING PROTEIN-RELATED"/>
    <property type="match status" value="1"/>
</dbReference>
<accession>F4LJ12</accession>
<dbReference type="RefSeq" id="WP_013759025.1">
    <property type="nucleotide sequence ID" value="NC_015500.1"/>
</dbReference>
<dbReference type="PANTHER" id="PTHR30024:SF46">
    <property type="entry name" value="ABC TRANSPORTER, SUBSTRATE-BINDING LIPOPROTEIN"/>
    <property type="match status" value="1"/>
</dbReference>
<dbReference type="OrthoDB" id="9814375at2"/>
<proteinExistence type="predicted"/>
<dbReference type="HOGENOM" id="CLU_062584_0_0_12"/>
<dbReference type="PIRSF" id="PIRSF027386">
    <property type="entry name" value="UCP027386_ABC_sbc_TM0202"/>
    <property type="match status" value="1"/>
</dbReference>
<dbReference type="eggNOG" id="COG0715">
    <property type="taxonomic scope" value="Bacteria"/>
</dbReference>
<feature type="chain" id="PRO_5003312687" evidence="1">
    <location>
        <begin position="24"/>
        <end position="365"/>
    </location>
</feature>
<evidence type="ECO:0000313" key="2">
    <source>
        <dbReference type="EMBL" id="AEE17321.1"/>
    </source>
</evidence>
<dbReference type="STRING" id="906968.Trebr_1902"/>
<dbReference type="AlphaFoldDB" id="F4LJ12"/>
<dbReference type="KEGG" id="tbe:Trebr_1902"/>